<dbReference type="PROSITE" id="PS51078">
    <property type="entry name" value="ICLR_ED"/>
    <property type="match status" value="1"/>
</dbReference>
<evidence type="ECO:0000259" key="5">
    <source>
        <dbReference type="PROSITE" id="PS51078"/>
    </source>
</evidence>
<dbReference type="SUPFAM" id="SSF46785">
    <property type="entry name" value="Winged helix' DNA-binding domain"/>
    <property type="match status" value="1"/>
</dbReference>
<dbReference type="InterPro" id="IPR036390">
    <property type="entry name" value="WH_DNA-bd_sf"/>
</dbReference>
<dbReference type="GO" id="GO:0003700">
    <property type="term" value="F:DNA-binding transcription factor activity"/>
    <property type="evidence" value="ECO:0007669"/>
    <property type="project" value="TreeGrafter"/>
</dbReference>
<dbReference type="PANTHER" id="PTHR30136:SF35">
    <property type="entry name" value="HTH-TYPE TRANSCRIPTIONAL REGULATOR RV1719"/>
    <property type="match status" value="1"/>
</dbReference>
<dbReference type="Proteomes" id="UP000283805">
    <property type="component" value="Unassembled WGS sequence"/>
</dbReference>
<dbReference type="SMART" id="SM00346">
    <property type="entry name" value="HTH_ICLR"/>
    <property type="match status" value="1"/>
</dbReference>
<dbReference type="InterPro" id="IPR005471">
    <property type="entry name" value="Tscrpt_reg_IclR_N"/>
</dbReference>
<keyword evidence="7" id="KW-1185">Reference proteome</keyword>
<keyword evidence="3" id="KW-0804">Transcription</keyword>
<protein>
    <submittedName>
        <fullName evidence="6">IclR family transcriptional regulator</fullName>
    </submittedName>
</protein>
<dbReference type="SUPFAM" id="SSF55781">
    <property type="entry name" value="GAF domain-like"/>
    <property type="match status" value="1"/>
</dbReference>
<dbReference type="InterPro" id="IPR029016">
    <property type="entry name" value="GAF-like_dom_sf"/>
</dbReference>
<dbReference type="PROSITE" id="PS51077">
    <property type="entry name" value="HTH_ICLR"/>
    <property type="match status" value="1"/>
</dbReference>
<accession>A0A419VVU4</accession>
<dbReference type="Pfam" id="PF09339">
    <property type="entry name" value="HTH_IclR"/>
    <property type="match status" value="1"/>
</dbReference>
<keyword evidence="1" id="KW-0805">Transcription regulation</keyword>
<evidence type="ECO:0000256" key="3">
    <source>
        <dbReference type="ARBA" id="ARBA00023163"/>
    </source>
</evidence>
<evidence type="ECO:0000256" key="1">
    <source>
        <dbReference type="ARBA" id="ARBA00023015"/>
    </source>
</evidence>
<dbReference type="Gene3D" id="1.10.10.10">
    <property type="entry name" value="Winged helix-like DNA-binding domain superfamily/Winged helix DNA-binding domain"/>
    <property type="match status" value="1"/>
</dbReference>
<dbReference type="InterPro" id="IPR050707">
    <property type="entry name" value="HTH_MetabolicPath_Reg"/>
</dbReference>
<name>A0A419VVU4_9EURY</name>
<dbReference type="GO" id="GO:0045892">
    <property type="term" value="P:negative regulation of DNA-templated transcription"/>
    <property type="evidence" value="ECO:0007669"/>
    <property type="project" value="TreeGrafter"/>
</dbReference>
<dbReference type="Pfam" id="PF01614">
    <property type="entry name" value="IclR_C"/>
    <property type="match status" value="1"/>
</dbReference>
<comment type="caution">
    <text evidence="6">The sequence shown here is derived from an EMBL/GenBank/DDBJ whole genome shotgun (WGS) entry which is preliminary data.</text>
</comment>
<evidence type="ECO:0000313" key="7">
    <source>
        <dbReference type="Proteomes" id="UP000283805"/>
    </source>
</evidence>
<gene>
    <name evidence="6" type="ORF">ATJ93_4613</name>
</gene>
<evidence type="ECO:0000313" key="6">
    <source>
        <dbReference type="EMBL" id="RKD86284.1"/>
    </source>
</evidence>
<organism evidence="6 7">
    <name type="scientific">Halopiger aswanensis</name>
    <dbReference type="NCBI Taxonomy" id="148449"/>
    <lineage>
        <taxon>Archaea</taxon>
        <taxon>Methanobacteriati</taxon>
        <taxon>Methanobacteriota</taxon>
        <taxon>Stenosarchaea group</taxon>
        <taxon>Halobacteria</taxon>
        <taxon>Halobacteriales</taxon>
        <taxon>Natrialbaceae</taxon>
        <taxon>Halopiger</taxon>
    </lineage>
</organism>
<dbReference type="GO" id="GO:0003677">
    <property type="term" value="F:DNA binding"/>
    <property type="evidence" value="ECO:0007669"/>
    <property type="project" value="UniProtKB-KW"/>
</dbReference>
<dbReference type="OrthoDB" id="14763at2157"/>
<dbReference type="InterPro" id="IPR014757">
    <property type="entry name" value="Tscrpt_reg_IclR_C"/>
</dbReference>
<dbReference type="Gene3D" id="3.30.450.40">
    <property type="match status" value="1"/>
</dbReference>
<feature type="domain" description="HTH iclR-type" evidence="4">
    <location>
        <begin position="10"/>
        <end position="69"/>
    </location>
</feature>
<feature type="domain" description="IclR-ED" evidence="5">
    <location>
        <begin position="70"/>
        <end position="257"/>
    </location>
</feature>
<dbReference type="InterPro" id="IPR036388">
    <property type="entry name" value="WH-like_DNA-bd_sf"/>
</dbReference>
<dbReference type="RefSeq" id="WP_120246883.1">
    <property type="nucleotide sequence ID" value="NZ_RAPO01000009.1"/>
</dbReference>
<dbReference type="AlphaFoldDB" id="A0A419VVU4"/>
<keyword evidence="2" id="KW-0238">DNA-binding</keyword>
<proteinExistence type="predicted"/>
<evidence type="ECO:0000256" key="2">
    <source>
        <dbReference type="ARBA" id="ARBA00023125"/>
    </source>
</evidence>
<dbReference type="PANTHER" id="PTHR30136">
    <property type="entry name" value="HELIX-TURN-HELIX TRANSCRIPTIONAL REGULATOR, ICLR FAMILY"/>
    <property type="match status" value="1"/>
</dbReference>
<sequence length="263" mass="29161">MADDRRPRRIQSVELAFEILNVVRDEEGATVSEIATQIDRSPGTTHTYLQTLQELGYVRTSNGEYHVGFFALPLGEYVRSRSRLYQAGKSEVDKLAQETGEASHLVVESHGREILLYEQFGPDAVGEDLYTQIKGFPRRNLHCSAASKAILAHQPPERRDDILDGYEFVPRTPNTITDEATLRAELEDVRADGFARNDEEQIAGVRAVAAPIIHDETVYGAISLSAPTSRMRGERFSTTVPDRIVDSANVIEVTLQTPAPPGN</sequence>
<reference evidence="6 7" key="1">
    <citation type="submission" date="2018-09" db="EMBL/GenBank/DDBJ databases">
        <title>Genomic Encyclopedia of Archaeal and Bacterial Type Strains, Phase II (KMG-II): from individual species to whole genera.</title>
        <authorList>
            <person name="Goeker M."/>
        </authorList>
    </citation>
    <scope>NUCLEOTIDE SEQUENCE [LARGE SCALE GENOMIC DNA]</scope>
    <source>
        <strain evidence="6 7">DSM 13151</strain>
    </source>
</reference>
<evidence type="ECO:0000259" key="4">
    <source>
        <dbReference type="PROSITE" id="PS51077"/>
    </source>
</evidence>
<dbReference type="EMBL" id="RAPO01000009">
    <property type="protein sequence ID" value="RKD86284.1"/>
    <property type="molecule type" value="Genomic_DNA"/>
</dbReference>